<dbReference type="STRING" id="247490.KSU1_C0953"/>
<evidence type="ECO:0000256" key="3">
    <source>
        <dbReference type="ARBA" id="ARBA00023004"/>
    </source>
</evidence>
<dbReference type="EMBL" id="BAFH01000003">
    <property type="protein sequence ID" value="GAB62549.1"/>
    <property type="molecule type" value="Genomic_DNA"/>
</dbReference>
<keyword evidence="3" id="KW-0408">Iron</keyword>
<keyword evidence="1" id="KW-0004">4Fe-4S</keyword>
<dbReference type="AlphaFoldDB" id="I3ILF4"/>
<organism evidence="6 7">
    <name type="scientific">Candidatus Jettenia caeni</name>
    <dbReference type="NCBI Taxonomy" id="247490"/>
    <lineage>
        <taxon>Bacteria</taxon>
        <taxon>Pseudomonadati</taxon>
        <taxon>Planctomycetota</taxon>
        <taxon>Candidatus Brocadiia</taxon>
        <taxon>Candidatus Brocadiales</taxon>
        <taxon>Candidatus Brocadiaceae</taxon>
        <taxon>Candidatus Jettenia</taxon>
    </lineage>
</organism>
<keyword evidence="7" id="KW-1185">Reference proteome</keyword>
<dbReference type="Pfam" id="PF12654">
    <property type="entry name" value="DUF3786"/>
    <property type="match status" value="1"/>
</dbReference>
<protein>
    <recommendedName>
        <fullName evidence="5">4Fe-4S domain-containing protein</fullName>
    </recommendedName>
</protein>
<dbReference type="InterPro" id="IPR011005">
    <property type="entry name" value="Dihydropteroate_synth-like_sf"/>
</dbReference>
<dbReference type="GO" id="GO:0051539">
    <property type="term" value="F:4 iron, 4 sulfur cluster binding"/>
    <property type="evidence" value="ECO:0007669"/>
    <property type="project" value="UniProtKB-KW"/>
</dbReference>
<dbReference type="PANTHER" id="PTHR36214">
    <property type="match status" value="1"/>
</dbReference>
<accession>I3ILF4</accession>
<reference evidence="6 7" key="1">
    <citation type="journal article" date="2012" name="FEBS Lett.">
        <title>Anammox organism KSU-1 expresses a NirK-type copper-containing nitrite reductase instead of a NirS-type with cytochrome cd1.</title>
        <authorList>
            <person name="Hira D."/>
            <person name="Toh H."/>
            <person name="Migita C.T."/>
            <person name="Okubo H."/>
            <person name="Nishiyama T."/>
            <person name="Hattori M."/>
            <person name="Furukawa K."/>
            <person name="Fujii T."/>
        </authorList>
    </citation>
    <scope>NUCLEOTIDE SEQUENCE [LARGE SCALE GENOMIC DNA]</scope>
</reference>
<sequence>MLEIYKKLPKTNCGKCGVPTCMAFALKVKNAQLKIQDCPYIRKEDKELSVRKTTLTMEDNYERVSSELENEARHLNFREVAAAIGGCFEVEHGYEIIRLNMMNKPYEMRKEGLFEDGKYCHDSWAKIIVYDYIRRKGNKPLTGDWVTLGHFPDTASHVKVFQRSAEEKVAATFNKNTGGLKARCKELGGVEDIGRMKADYICRFDLLPRIPLYLCFWGADEEFSASCKLFLDTSAEAYIDIEYLAYLVERFVELFVTLLPIQ</sequence>
<feature type="domain" description="4Fe-4S" evidence="5">
    <location>
        <begin position="1"/>
        <end position="56"/>
    </location>
</feature>
<dbReference type="eggNOG" id="COG1456">
    <property type="taxonomic scope" value="Bacteria"/>
</dbReference>
<evidence type="ECO:0000256" key="2">
    <source>
        <dbReference type="ARBA" id="ARBA00022723"/>
    </source>
</evidence>
<proteinExistence type="predicted"/>
<dbReference type="GO" id="GO:0046872">
    <property type="term" value="F:metal ion binding"/>
    <property type="evidence" value="ECO:0007669"/>
    <property type="project" value="UniProtKB-KW"/>
</dbReference>
<comment type="caution">
    <text evidence="6">The sequence shown here is derived from an EMBL/GenBank/DDBJ whole genome shotgun (WGS) entry which is preliminary data.</text>
</comment>
<evidence type="ECO:0000256" key="4">
    <source>
        <dbReference type="ARBA" id="ARBA00023014"/>
    </source>
</evidence>
<dbReference type="InterPro" id="IPR024264">
    <property type="entry name" value="DUF3786"/>
</dbReference>
<name>I3ILF4_9BACT</name>
<dbReference type="InterPro" id="IPR007202">
    <property type="entry name" value="4Fe-4S_dom"/>
</dbReference>
<dbReference type="PANTHER" id="PTHR36214:SF3">
    <property type="entry name" value="ACETYL-COA DECARBONYLASE_SYNTHASE COMPLEX SUBUNIT GAMMA"/>
    <property type="match status" value="1"/>
</dbReference>
<dbReference type="Gene3D" id="3.20.20.20">
    <property type="entry name" value="Dihydropteroate synthase-like"/>
    <property type="match status" value="1"/>
</dbReference>
<evidence type="ECO:0000256" key="1">
    <source>
        <dbReference type="ARBA" id="ARBA00022485"/>
    </source>
</evidence>
<keyword evidence="2" id="KW-0479">Metal-binding</keyword>
<evidence type="ECO:0000313" key="6">
    <source>
        <dbReference type="EMBL" id="GAB62549.1"/>
    </source>
</evidence>
<evidence type="ECO:0000259" key="5">
    <source>
        <dbReference type="PROSITE" id="PS51656"/>
    </source>
</evidence>
<gene>
    <name evidence="6" type="ORF">KSU1_C0953</name>
</gene>
<dbReference type="InterPro" id="IPR051069">
    <property type="entry name" value="ACDS_complex_subunit"/>
</dbReference>
<dbReference type="PROSITE" id="PS51656">
    <property type="entry name" value="4FE4S"/>
    <property type="match status" value="1"/>
</dbReference>
<evidence type="ECO:0000313" key="7">
    <source>
        <dbReference type="Proteomes" id="UP000002985"/>
    </source>
</evidence>
<dbReference type="Pfam" id="PF04060">
    <property type="entry name" value="FeS"/>
    <property type="match status" value="1"/>
</dbReference>
<keyword evidence="4" id="KW-0411">Iron-sulfur</keyword>
<dbReference type="Proteomes" id="UP000002985">
    <property type="component" value="Unassembled WGS sequence"/>
</dbReference>
<dbReference type="OrthoDB" id="9793312at2"/>